<organism evidence="9 10">
    <name type="scientific">Galactobacter caseinivorans</name>
    <dbReference type="NCBI Taxonomy" id="2676123"/>
    <lineage>
        <taxon>Bacteria</taxon>
        <taxon>Bacillati</taxon>
        <taxon>Actinomycetota</taxon>
        <taxon>Actinomycetes</taxon>
        <taxon>Micrococcales</taxon>
        <taxon>Micrococcaceae</taxon>
        <taxon>Galactobacter</taxon>
    </lineage>
</organism>
<proteinExistence type="predicted"/>
<keyword evidence="4 7" id="KW-1133">Transmembrane helix</keyword>
<evidence type="ECO:0000256" key="6">
    <source>
        <dbReference type="SAM" id="MobiDB-lite"/>
    </source>
</evidence>
<evidence type="ECO:0000256" key="3">
    <source>
        <dbReference type="ARBA" id="ARBA00022692"/>
    </source>
</evidence>
<feature type="domain" description="Type II secretion system protein GspF" evidence="8">
    <location>
        <begin position="82"/>
        <end position="192"/>
    </location>
</feature>
<dbReference type="Proteomes" id="UP000273119">
    <property type="component" value="Unassembled WGS sequence"/>
</dbReference>
<evidence type="ECO:0000313" key="9">
    <source>
        <dbReference type="EMBL" id="RKW71326.1"/>
    </source>
</evidence>
<accession>A0A496PLI7</accession>
<keyword evidence="10" id="KW-1185">Reference proteome</keyword>
<keyword evidence="2" id="KW-1003">Cell membrane</keyword>
<reference evidence="9 10" key="1">
    <citation type="submission" date="2018-07" db="EMBL/GenBank/DDBJ databases">
        <title>Arthrobacter sp. nov., isolated from raw cow's milk with high bacterial count.</title>
        <authorList>
            <person name="Hahne J."/>
            <person name="Isele D."/>
            <person name="Lipski A."/>
        </authorList>
    </citation>
    <scope>NUCLEOTIDE SEQUENCE [LARGE SCALE GENOMIC DNA]</scope>
    <source>
        <strain evidence="9 10">JZ R-183</strain>
    </source>
</reference>
<evidence type="ECO:0000256" key="5">
    <source>
        <dbReference type="ARBA" id="ARBA00023136"/>
    </source>
</evidence>
<evidence type="ECO:0000256" key="2">
    <source>
        <dbReference type="ARBA" id="ARBA00022475"/>
    </source>
</evidence>
<protein>
    <submittedName>
        <fullName evidence="9">Type II secretion system F family protein</fullName>
    </submittedName>
</protein>
<evidence type="ECO:0000256" key="1">
    <source>
        <dbReference type="ARBA" id="ARBA00004651"/>
    </source>
</evidence>
<feature type="transmembrane region" description="Helical" evidence="7">
    <location>
        <begin position="12"/>
        <end position="34"/>
    </location>
</feature>
<gene>
    <name evidence="9" type="ORF">DWQ67_00205</name>
</gene>
<name>A0A496PLI7_9MICC</name>
<evidence type="ECO:0000256" key="7">
    <source>
        <dbReference type="SAM" id="Phobius"/>
    </source>
</evidence>
<dbReference type="AlphaFoldDB" id="A0A496PLI7"/>
<feature type="transmembrane region" description="Helical" evidence="7">
    <location>
        <begin position="178"/>
        <end position="203"/>
    </location>
</feature>
<comment type="caution">
    <text evidence="9">The sequence shown here is derived from an EMBL/GenBank/DDBJ whole genome shotgun (WGS) entry which is preliminary data.</text>
</comment>
<dbReference type="InterPro" id="IPR018076">
    <property type="entry name" value="T2SS_GspF_dom"/>
</dbReference>
<feature type="region of interest" description="Disordered" evidence="6">
    <location>
        <begin position="40"/>
        <end position="74"/>
    </location>
</feature>
<evidence type="ECO:0000313" key="10">
    <source>
        <dbReference type="Proteomes" id="UP000273119"/>
    </source>
</evidence>
<comment type="subcellular location">
    <subcellularLocation>
        <location evidence="1">Cell membrane</location>
        <topology evidence="1">Multi-pass membrane protein</topology>
    </subcellularLocation>
</comment>
<keyword evidence="3 7" id="KW-0812">Transmembrane</keyword>
<dbReference type="EMBL" id="QQXL01000001">
    <property type="protein sequence ID" value="RKW71326.1"/>
    <property type="molecule type" value="Genomic_DNA"/>
</dbReference>
<sequence>MVAQDHACRAATVSAVGAALLAGLSLAGLVLALLRAPGQSRRGASRGRNPAPSGSATRRAEAGPAAHGPASNAHTPLLSDAAAALLASGLSLDAMVETLGGPGPAPELAIVARRLRWGEDWEGAWESAPAHARLRDALELAASTGAPAGALLRDGAQDQRRAWARAEEARANSIAVRLVLPLGLCGLPAFICLGIVPIALALLPWG</sequence>
<evidence type="ECO:0000259" key="8">
    <source>
        <dbReference type="Pfam" id="PF00482"/>
    </source>
</evidence>
<dbReference type="GO" id="GO:0005886">
    <property type="term" value="C:plasma membrane"/>
    <property type="evidence" value="ECO:0007669"/>
    <property type="project" value="UniProtKB-SubCell"/>
</dbReference>
<evidence type="ECO:0000256" key="4">
    <source>
        <dbReference type="ARBA" id="ARBA00022989"/>
    </source>
</evidence>
<keyword evidence="5 7" id="KW-0472">Membrane</keyword>
<dbReference type="Pfam" id="PF00482">
    <property type="entry name" value="T2SSF"/>
    <property type="match status" value="1"/>
</dbReference>